<protein>
    <recommendedName>
        <fullName evidence="4">PAS domain-containing protein</fullName>
    </recommendedName>
</protein>
<evidence type="ECO:0000256" key="1">
    <source>
        <dbReference type="SAM" id="MobiDB-lite"/>
    </source>
</evidence>
<accession>A0A2T4YPL9</accession>
<dbReference type="EMBL" id="PZZN01000002">
    <property type="protein sequence ID" value="PTM45463.1"/>
    <property type="molecule type" value="Genomic_DNA"/>
</dbReference>
<feature type="region of interest" description="Disordered" evidence="1">
    <location>
        <begin position="1"/>
        <end position="25"/>
    </location>
</feature>
<evidence type="ECO:0000313" key="3">
    <source>
        <dbReference type="Proteomes" id="UP000240996"/>
    </source>
</evidence>
<dbReference type="AlphaFoldDB" id="A0A2T4YPL9"/>
<proteinExistence type="predicted"/>
<gene>
    <name evidence="2" type="ORF">C8J24_1679</name>
</gene>
<evidence type="ECO:0000313" key="2">
    <source>
        <dbReference type="EMBL" id="PTM45463.1"/>
    </source>
</evidence>
<keyword evidence="3" id="KW-1185">Reference proteome</keyword>
<evidence type="ECO:0008006" key="4">
    <source>
        <dbReference type="Google" id="ProtNLM"/>
    </source>
</evidence>
<dbReference type="Proteomes" id="UP000240996">
    <property type="component" value="Unassembled WGS sequence"/>
</dbReference>
<sequence>MGMRREPDGEYGEIDETGAGLPGGATDAGVNDVMFDLGGDERRMHVRAYNHWVSLLRGRPYPTIADLDPGSIADFGPHSVLLDFRTDPGTGADRDAAAVMTIDDPRIAYLGAKLREECGLVGPITSIADVPSRSLLSRLTDHYLQIIANRAPIGFEAEFVNSRGRTTLYRGILMPFSSSDEGIDFLYGVINWKELADDRMQATLAAELEAAVRAAPVPASGLTAYARHAPTMPGLGASLASTGHAPATSPGVPIWADGPSAEFADPIAATSPTDGPAPDTLAHVVLRTDAEPGAIVLLVARAGVDGGLDIIGTITDDAAITAQAMAAIG</sequence>
<name>A0A2T4YPL9_9SPHN</name>
<organism evidence="2 3">
    <name type="scientific">Sphingomonas aerolata</name>
    <dbReference type="NCBI Taxonomy" id="185951"/>
    <lineage>
        <taxon>Bacteria</taxon>
        <taxon>Pseudomonadati</taxon>
        <taxon>Pseudomonadota</taxon>
        <taxon>Alphaproteobacteria</taxon>
        <taxon>Sphingomonadales</taxon>
        <taxon>Sphingomonadaceae</taxon>
        <taxon>Sphingomonas</taxon>
    </lineage>
</organism>
<reference evidence="2 3" key="1">
    <citation type="submission" date="2018-04" db="EMBL/GenBank/DDBJ databases">
        <title>Genomic Encyclopedia of Type Strains, Phase III (KMG-III): the genomes of soil and plant-associated and newly described type strains.</title>
        <authorList>
            <person name="Whitman W."/>
        </authorList>
    </citation>
    <scope>NUCLEOTIDE SEQUENCE [LARGE SCALE GENOMIC DNA]</scope>
    <source>
        <strain evidence="2 3">NW12</strain>
    </source>
</reference>
<comment type="caution">
    <text evidence="2">The sequence shown here is derived from an EMBL/GenBank/DDBJ whole genome shotgun (WGS) entry which is preliminary data.</text>
</comment>